<dbReference type="InterPro" id="IPR036380">
    <property type="entry name" value="Isochorismatase-like_sf"/>
</dbReference>
<dbReference type="Proteomes" id="UP001163255">
    <property type="component" value="Chromosome"/>
</dbReference>
<dbReference type="RefSeq" id="WP_262596872.1">
    <property type="nucleotide sequence ID" value="NZ_CP103300.1"/>
</dbReference>
<gene>
    <name evidence="1" type="ORF">NX720_19550</name>
</gene>
<dbReference type="SUPFAM" id="SSF52499">
    <property type="entry name" value="Isochorismatase-like hydrolases"/>
    <property type="match status" value="1"/>
</dbReference>
<evidence type="ECO:0000313" key="2">
    <source>
        <dbReference type="Proteomes" id="UP001163255"/>
    </source>
</evidence>
<dbReference type="Gene3D" id="3.40.50.850">
    <property type="entry name" value="Isochorismatase-like"/>
    <property type="match status" value="1"/>
</dbReference>
<protein>
    <recommendedName>
        <fullName evidence="3">Isochorismatase-like domain-containing protein</fullName>
    </recommendedName>
</protein>
<keyword evidence="2" id="KW-1185">Reference proteome</keyword>
<evidence type="ECO:0000313" key="1">
    <source>
        <dbReference type="EMBL" id="UYM15045.1"/>
    </source>
</evidence>
<proteinExistence type="predicted"/>
<dbReference type="EMBL" id="CP103300">
    <property type="protein sequence ID" value="UYM15045.1"/>
    <property type="molecule type" value="Genomic_DNA"/>
</dbReference>
<accession>A0ABY6GQT3</accession>
<reference evidence="1" key="1">
    <citation type="submission" date="2022-10" db="EMBL/GenBank/DDBJ databases">
        <title>Completed Genome Sequence of two octocoral isolated bacterium, Endozoicomonas euniceicola EF212T and Endozoicomonas gorgoniicola PS125T.</title>
        <authorList>
            <person name="Chiou Y.-J."/>
            <person name="Chen Y.-H."/>
        </authorList>
    </citation>
    <scope>NUCLEOTIDE SEQUENCE</scope>
    <source>
        <strain evidence="1">EF212</strain>
    </source>
</reference>
<name>A0ABY6GQT3_9GAMM</name>
<evidence type="ECO:0008006" key="3">
    <source>
        <dbReference type="Google" id="ProtNLM"/>
    </source>
</evidence>
<organism evidence="1 2">
    <name type="scientific">Endozoicomonas euniceicola</name>
    <dbReference type="NCBI Taxonomy" id="1234143"/>
    <lineage>
        <taxon>Bacteria</taxon>
        <taxon>Pseudomonadati</taxon>
        <taxon>Pseudomonadota</taxon>
        <taxon>Gammaproteobacteria</taxon>
        <taxon>Oceanospirillales</taxon>
        <taxon>Endozoicomonadaceae</taxon>
        <taxon>Endozoicomonas</taxon>
    </lineage>
</organism>
<sequence length="211" mass="24022">MSVINGALFTDIRKFHTPESNINTAVIVIDETDGKWCSETTKNHLIRIQRQQDTLRFCIELGCKIIVVHEIYESFAKHIYSIIKKPDFSCIKKNAGVLGSETSPRLLPFLKENNITSLVLMGGMYSMCVRESLIGRCSQGMRYSGILNHQIVVLTSPSLLASYKPEMYSLEPKFSPDARSFENINPDYVDDTNWPLFALHPGIRLYTRLDE</sequence>